<keyword evidence="6" id="KW-0378">Hydrolase</keyword>
<feature type="chain" id="PRO_5014160633" evidence="10">
    <location>
        <begin position="21"/>
        <end position="318"/>
    </location>
</feature>
<keyword evidence="7" id="KW-0862">Zinc</keyword>
<evidence type="ECO:0000256" key="2">
    <source>
        <dbReference type="ARBA" id="ARBA00008721"/>
    </source>
</evidence>
<dbReference type="SUPFAM" id="SSF55486">
    <property type="entry name" value="Metalloproteases ('zincins'), catalytic domain"/>
    <property type="match status" value="1"/>
</dbReference>
<dbReference type="CDD" id="cd04275">
    <property type="entry name" value="ZnMc_pappalysin_like"/>
    <property type="match status" value="1"/>
</dbReference>
<dbReference type="VEuPathDB" id="FungiDB:A9K55_005402"/>
<dbReference type="InterPro" id="IPR008754">
    <property type="entry name" value="Peptidase_M43"/>
</dbReference>
<dbReference type="PANTHER" id="PTHR47466:SF1">
    <property type="entry name" value="METALLOPROTEASE MEP1 (AFU_ORTHOLOGUE AFUA_1G07730)-RELATED"/>
    <property type="match status" value="1"/>
</dbReference>
<keyword evidence="3 12" id="KW-0645">Protease</keyword>
<dbReference type="GO" id="GO:0008237">
    <property type="term" value="F:metallopeptidase activity"/>
    <property type="evidence" value="ECO:0007669"/>
    <property type="project" value="UniProtKB-KW"/>
</dbReference>
<evidence type="ECO:0000256" key="1">
    <source>
        <dbReference type="ARBA" id="ARBA00003174"/>
    </source>
</evidence>
<dbReference type="Gene3D" id="3.40.390.10">
    <property type="entry name" value="Collagenase (Catalytic Domain)"/>
    <property type="match status" value="1"/>
</dbReference>
<dbReference type="Pfam" id="PF05572">
    <property type="entry name" value="Peptidase_M43"/>
    <property type="match status" value="1"/>
</dbReference>
<dbReference type="InterPro" id="IPR024079">
    <property type="entry name" value="MetalloPept_cat_dom_sf"/>
</dbReference>
<dbReference type="PANTHER" id="PTHR47466">
    <property type="match status" value="1"/>
</dbReference>
<comment type="function">
    <text evidence="1">Secreted metalloproteinase that allows assimilation of proteinaceous substrates.</text>
</comment>
<evidence type="ECO:0000256" key="6">
    <source>
        <dbReference type="ARBA" id="ARBA00022801"/>
    </source>
</evidence>
<dbReference type="OrthoDB" id="536211at2759"/>
<evidence type="ECO:0000256" key="7">
    <source>
        <dbReference type="ARBA" id="ARBA00022833"/>
    </source>
</evidence>
<reference evidence="12 13" key="1">
    <citation type="journal article" date="2017" name="BMC Genomics">
        <title>Chromosome level assembly and secondary metabolite potential of the parasitic fungus Cordyceps militaris.</title>
        <authorList>
            <person name="Kramer G.J."/>
            <person name="Nodwell J.R."/>
        </authorList>
    </citation>
    <scope>NUCLEOTIDE SEQUENCE [LARGE SCALE GENOMIC DNA]</scope>
    <source>
        <strain evidence="12 13">ATCC 34164</strain>
    </source>
</reference>
<evidence type="ECO:0000313" key="13">
    <source>
        <dbReference type="Proteomes" id="UP000323067"/>
    </source>
</evidence>
<feature type="domain" description="Peptidase M43 pregnancy-associated plasma-A" evidence="11">
    <location>
        <begin position="184"/>
        <end position="309"/>
    </location>
</feature>
<dbReference type="GO" id="GO:0006508">
    <property type="term" value="P:proteolysis"/>
    <property type="evidence" value="ECO:0007669"/>
    <property type="project" value="UniProtKB-KW"/>
</dbReference>
<dbReference type="Proteomes" id="UP000323067">
    <property type="component" value="Chromosome vi"/>
</dbReference>
<evidence type="ECO:0000256" key="5">
    <source>
        <dbReference type="ARBA" id="ARBA00022729"/>
    </source>
</evidence>
<evidence type="ECO:0000256" key="8">
    <source>
        <dbReference type="ARBA" id="ARBA00023049"/>
    </source>
</evidence>
<keyword evidence="5 10" id="KW-0732">Signal</keyword>
<proteinExistence type="inferred from homology"/>
<name>A0A2H4SDM5_CORMI</name>
<dbReference type="AlphaFoldDB" id="A0A2H4SDM5"/>
<feature type="signal peptide" evidence="10">
    <location>
        <begin position="1"/>
        <end position="20"/>
    </location>
</feature>
<protein>
    <submittedName>
        <fullName evidence="12">Metalloprotease 1</fullName>
    </submittedName>
</protein>
<dbReference type="GO" id="GO:0046872">
    <property type="term" value="F:metal ion binding"/>
    <property type="evidence" value="ECO:0007669"/>
    <property type="project" value="UniProtKB-KW"/>
</dbReference>
<dbReference type="EMBL" id="CP023323">
    <property type="protein sequence ID" value="ATY61221.1"/>
    <property type="molecule type" value="Genomic_DNA"/>
</dbReference>
<organism evidence="12 13">
    <name type="scientific">Cordyceps militaris</name>
    <name type="common">Caterpillar fungus</name>
    <name type="synonym">Clavaria militaris</name>
    <dbReference type="NCBI Taxonomy" id="73501"/>
    <lineage>
        <taxon>Eukaryota</taxon>
        <taxon>Fungi</taxon>
        <taxon>Dikarya</taxon>
        <taxon>Ascomycota</taxon>
        <taxon>Pezizomycotina</taxon>
        <taxon>Sordariomycetes</taxon>
        <taxon>Hypocreomycetidae</taxon>
        <taxon>Hypocreales</taxon>
        <taxon>Cordycipitaceae</taxon>
        <taxon>Cordyceps</taxon>
    </lineage>
</organism>
<evidence type="ECO:0000259" key="11">
    <source>
        <dbReference type="Pfam" id="PF05572"/>
    </source>
</evidence>
<evidence type="ECO:0000256" key="4">
    <source>
        <dbReference type="ARBA" id="ARBA00022723"/>
    </source>
</evidence>
<evidence type="ECO:0000256" key="9">
    <source>
        <dbReference type="ARBA" id="ARBA00023157"/>
    </source>
</evidence>
<evidence type="ECO:0000313" key="12">
    <source>
        <dbReference type="EMBL" id="ATY61221.1"/>
    </source>
</evidence>
<gene>
    <name evidence="12" type="ORF">A9K55_005402</name>
</gene>
<sequence>MLLSTRLVAAVLAALPLAAAYPPELARSTREFCQSEPSPALLALHEKIVTGDQPTLDKIAQGEEIIADALAKGDAGLHGRTTGMTVTKRETGELITLDAWFHVVYNSNSTAGGYIPPAKLQEQLQVLNKAYDPSNLGFRLVGSTYTENAAWANDPDGNETPMKTALHRGDSRTLNLYFVPGLGNGGVCVFPNMNAYGNEALALDGCMVGTFSLPGNKGPFNMGLTAVHEVGHWFGLLHTFQGGCDAVRGDFIADTPAERTANVAVCPAGRDTCPELPGLDPIENYMDYSNDACYNTFTPGQTSRMRSLLALVRLGPLS</sequence>
<keyword evidence="9" id="KW-1015">Disulfide bond</keyword>
<accession>A0A2H4SDM5</accession>
<keyword evidence="8 12" id="KW-0482">Metalloprotease</keyword>
<dbReference type="VEuPathDB" id="FungiDB:CCM_03596"/>
<comment type="similarity">
    <text evidence="2">Belongs to the peptidase M43B family.</text>
</comment>
<keyword evidence="4" id="KW-0479">Metal-binding</keyword>
<evidence type="ECO:0000256" key="10">
    <source>
        <dbReference type="SAM" id="SignalP"/>
    </source>
</evidence>
<evidence type="ECO:0000256" key="3">
    <source>
        <dbReference type="ARBA" id="ARBA00022670"/>
    </source>
</evidence>
<dbReference type="OMA" id="ALNTHYA"/>